<dbReference type="EMBL" id="RDQH01000343">
    <property type="protein sequence ID" value="RXH67723.1"/>
    <property type="molecule type" value="Genomic_DNA"/>
</dbReference>
<keyword evidence="4 7" id="KW-0812">Transmembrane</keyword>
<feature type="transmembrane region" description="Helical" evidence="7">
    <location>
        <begin position="84"/>
        <end position="102"/>
    </location>
</feature>
<gene>
    <name evidence="9" type="ORF">DVH24_027870</name>
</gene>
<dbReference type="Proteomes" id="UP000290289">
    <property type="component" value="Chromosome 17"/>
</dbReference>
<dbReference type="PANTHER" id="PTHR31142">
    <property type="entry name" value="TOBAMOVIRUS MULTIPLICATION PROTEIN 1-LIKE ISOFORM X1"/>
    <property type="match status" value="1"/>
</dbReference>
<evidence type="ECO:0000256" key="5">
    <source>
        <dbReference type="ARBA" id="ARBA00022989"/>
    </source>
</evidence>
<evidence type="ECO:0000256" key="3">
    <source>
        <dbReference type="ARBA" id="ARBA00022554"/>
    </source>
</evidence>
<evidence type="ECO:0000256" key="2">
    <source>
        <dbReference type="ARBA" id="ARBA00006779"/>
    </source>
</evidence>
<feature type="transmembrane region" description="Helical" evidence="7">
    <location>
        <begin position="56"/>
        <end position="72"/>
    </location>
</feature>
<evidence type="ECO:0000313" key="9">
    <source>
        <dbReference type="EMBL" id="RXH67723.1"/>
    </source>
</evidence>
<dbReference type="AlphaFoldDB" id="A0A498HF91"/>
<keyword evidence="6 7" id="KW-0472">Membrane</keyword>
<reference evidence="9 10" key="1">
    <citation type="submission" date="2018-10" db="EMBL/GenBank/DDBJ databases">
        <title>A high-quality apple genome assembly.</title>
        <authorList>
            <person name="Hu J."/>
        </authorList>
    </citation>
    <scope>NUCLEOTIDE SEQUENCE [LARGE SCALE GENOMIC DNA]</scope>
    <source>
        <strain evidence="10">cv. HFTH1</strain>
        <tissue evidence="9">Young leaf</tissue>
    </source>
</reference>
<accession>A0A498HF91</accession>
<feature type="transmembrane region" description="Helical" evidence="7">
    <location>
        <begin position="20"/>
        <end position="44"/>
    </location>
</feature>
<proteinExistence type="inferred from homology"/>
<evidence type="ECO:0000256" key="1">
    <source>
        <dbReference type="ARBA" id="ARBA00004128"/>
    </source>
</evidence>
<evidence type="ECO:0000313" key="10">
    <source>
        <dbReference type="Proteomes" id="UP000290289"/>
    </source>
</evidence>
<dbReference type="Pfam" id="PF06454">
    <property type="entry name" value="THH1_TOM1-3_dom"/>
    <property type="match status" value="1"/>
</dbReference>
<dbReference type="STRING" id="3750.A0A498HF91"/>
<comment type="similarity">
    <text evidence="2">Belongs to the plant tobamovirus multiplication TOM1 protein family.</text>
</comment>
<keyword evidence="5 7" id="KW-1133">Transmembrane helix</keyword>
<dbReference type="InterPro" id="IPR040226">
    <property type="entry name" value="THH1/TOM1/TOM3"/>
</dbReference>
<organism evidence="9 10">
    <name type="scientific">Malus domestica</name>
    <name type="common">Apple</name>
    <name type="synonym">Pyrus malus</name>
    <dbReference type="NCBI Taxonomy" id="3750"/>
    <lineage>
        <taxon>Eukaryota</taxon>
        <taxon>Viridiplantae</taxon>
        <taxon>Streptophyta</taxon>
        <taxon>Embryophyta</taxon>
        <taxon>Tracheophyta</taxon>
        <taxon>Spermatophyta</taxon>
        <taxon>Magnoliopsida</taxon>
        <taxon>eudicotyledons</taxon>
        <taxon>Gunneridae</taxon>
        <taxon>Pentapetalae</taxon>
        <taxon>rosids</taxon>
        <taxon>fabids</taxon>
        <taxon>Rosales</taxon>
        <taxon>Rosaceae</taxon>
        <taxon>Amygdaloideae</taxon>
        <taxon>Maleae</taxon>
        <taxon>Malus</taxon>
    </lineage>
</organism>
<evidence type="ECO:0000256" key="6">
    <source>
        <dbReference type="ARBA" id="ARBA00023136"/>
    </source>
</evidence>
<name>A0A498HF91_MALDO</name>
<dbReference type="InterPro" id="IPR009457">
    <property type="entry name" value="THH1/TOM1/TOM3_dom"/>
</dbReference>
<comment type="subcellular location">
    <subcellularLocation>
        <location evidence="1">Vacuole membrane</location>
        <topology evidence="1">Multi-pass membrane protein</topology>
    </subcellularLocation>
</comment>
<feature type="domain" description="THH1/TOM1/TOM3" evidence="8">
    <location>
        <begin position="163"/>
        <end position="308"/>
    </location>
</feature>
<evidence type="ECO:0000256" key="4">
    <source>
        <dbReference type="ARBA" id="ARBA00022692"/>
    </source>
</evidence>
<protein>
    <recommendedName>
        <fullName evidence="8">THH1/TOM1/TOM3 domain-containing protein</fullName>
    </recommendedName>
</protein>
<evidence type="ECO:0000256" key="7">
    <source>
        <dbReference type="SAM" id="Phobius"/>
    </source>
</evidence>
<dbReference type="GO" id="GO:0005774">
    <property type="term" value="C:vacuolar membrane"/>
    <property type="evidence" value="ECO:0007669"/>
    <property type="project" value="UniProtKB-SubCell"/>
</dbReference>
<feature type="transmembrane region" description="Helical" evidence="7">
    <location>
        <begin position="196"/>
        <end position="214"/>
    </location>
</feature>
<sequence>MMFFLELPVEKGDCFPSDLLIFNIALAIFNGVLAAVAFSQNSYAQSTKWMDTPKSYFIYFTFTLVVTCKQWRCWSNVCGFILMAYPKVLFLAAFLSLLSFWFDLCHQANDEEDEDDEEDNSVEQTLFENSKNSSSTDGHRVCCSFQSIHVGSHQKFVIAVVVFVLILMMSFAVVIWIGAGKNPIDSSAVAQVYEDFLGFAVLSLGGALGFYGILLSRKLRKVRSEKASSEMWKVASLAVTSVVCFTSSALVAILTHIPLYCQRSLKITYGGKALVFLILYYFIGCLVPSAFVLWIVRELPPPITNRQREQSRTITFVSYGAVGAQRPHQWATVTNVDASQPDVRDDVTAKRVWILGSNLVQKPEKKTKKQKIAEFVAVDFNGSLPGASAF</sequence>
<comment type="caution">
    <text evidence="9">The sequence shown here is derived from an EMBL/GenBank/DDBJ whole genome shotgun (WGS) entry which is preliminary data.</text>
</comment>
<feature type="transmembrane region" description="Helical" evidence="7">
    <location>
        <begin position="274"/>
        <end position="296"/>
    </location>
</feature>
<evidence type="ECO:0000259" key="8">
    <source>
        <dbReference type="Pfam" id="PF06454"/>
    </source>
</evidence>
<keyword evidence="3" id="KW-0926">Vacuole</keyword>
<feature type="transmembrane region" description="Helical" evidence="7">
    <location>
        <begin position="234"/>
        <end position="254"/>
    </location>
</feature>
<feature type="transmembrane region" description="Helical" evidence="7">
    <location>
        <begin position="156"/>
        <end position="176"/>
    </location>
</feature>
<dbReference type="PANTHER" id="PTHR31142:SF26">
    <property type="entry name" value="THH1_TOM1_TOM3 DOMAIN-CONTAINING PROTEIN"/>
    <property type="match status" value="1"/>
</dbReference>
<keyword evidence="10" id="KW-1185">Reference proteome</keyword>